<dbReference type="GeneID" id="80518441"/>
<sequence>MSRTLVVPDNFTAGIPSPINPLNAITFTLDATGGGTPIIRMNEKGNLDAGLSHYQIDYILLYLDALMTEQMNKNPNIIYNTNFQEFMQWLMEFKRIILEARSSPTFDAVPPFQSGDTVPKQYSCDSGHKFTDAISNQLKIAITVGVAGKKLKPKEYYTQTSLRDDFGFNTDYYGFCSQPETVRLFSDVILKTYESYEKYLNTLLPSEPQPIEGVLDKLHGQFTRSLAEINDQISNGDYRTRYDIIETKLRDTLGFLDDLTAATNTEVNIVQHATSVEDFYENVDFNEKDIDPALVIPKDTIDLVERKQIAKELNKAISKYSKMASAKVLANTYNIATGIKAVTNVAALGANLLNTLTKGTNIQNPSQELLDLMQTKIYKDASGNKVAEYLDASGLEILKNKQLMQQKEYLNRITTAADELYSGVTGKGRLSRYDVYGAKTYRDETLVGGSGKRKNKNNETYKFKEKSSQIITPVQTGGVDISMDRLIDNSSISKKRIDDIENQINTVNELYDTQNKAYFENEDFLSLENLQQKNQFLIEMMNLFILHNFLIGEKSAEHSRFFGEMQKKMIDFRKNLSNIWDVMKAKIDTGSVDSSVVDRLLANGTVTISEIQTLLTSIGLNPSTASVGVDEIINNANRLKLLDALGERYGGVTNISMIANDLYRILNTKTASDTDKSKSIEELYSGLYNYYSTLKSLNSSLVAQYKSLDVSALDMAKLRQFSGDVIESNLTTTNTFVKVLISVLQNFSIKTNGLRDIRLESRSSKRRLNEFETYVKETRFQLRTYNNMLTNRHKDVVQNDSIYQTGFDADYILDFYDNYVTNYIENMVGASANVVKYFSYDKDLRYVNEKRYALEKNQIEFDVAATGIYIDLHLYDGTGAPPYAKIDKMVLDPTAISMAGPSWDNLVNKIMDGPMERFNSIRGTPLDSWIPLFPHLLRRLNIPAHVDTIISTFSAPRPDTMKTIMGRYIRFDGSGTLIPYPGMKKSEQHALINSIVNALRHYISVLRIYRNPVSGVKLQGVDNDFARIDTELINLQDQFYKTKSDTDLLQLYDFINDTNTVPYDQTKIKNDMAVYLQQVYTQMGFVFNAANIANLNRFRDLIVGEFNTFVSSLFELFNEKLQEKYQILNGMILINNATNPNFQRIQRTQRDAAKLNIQTSVVALRPRFNELANVNDRLLPTTGGVPGAGDHLLPLNFNLLHSATPDLHNEINTSNPGNPYLLQDAMANRIVFNDIRNDFIAFDNMAAPLLSLMKRILDNGISIRNNSAGAINLNYQMLSDDTNHYNGPFEYDNSANIVLLGVGGGGVTVPLWNSIQYPIRGGGGGGPDHTMLTDWGSGNAPYITNYTADTMSIVAGAVTYTANMDPNDESKFSPILENRNLPLSIAAGALISVTNINEAIMILNTARYLFDFMNRFNEIVDVTNKLNTIDIIKNLNVEDASTWAMPTIASNPLYATRLEKQTNLRNAMYILERIESTIRNNIGNYYFLNELLLESRDPTNVNAIMNARMMVEAADPKDGTFNATIDKIWIFSRKLIHSWYSIFGYMLSVFILNESVDKLRLIIRSMTSNPELDPTTIVGLNSFRPIILASLPDTADVRRELDNATSIIRRNQNEYPININHRVGLTGPDAKYMILPQTIDALNFDQFYNNIGSSSQKVYVMLALIHRDAATVVRNSFTSVQNISNRIVNIVDSFDPFLEQTYITTKINTAVSGAAAKHTRAEFEIITTNFTNNIFTEIKTRLLALGLNGLVTNINANLNQYITTILTMNITAPPPKNPADQRDPRTVVDRMMNLFGAMPILKENMVSISAPQWTGTIDTPLQYNFMYHRYLRNAGSDSVREYLTLLMTDIYGIIFHSIGNEIIKLMKDVSTEMANAKITDIFNELKSAYGTYFINKNIDAIFQNKPQTFINIPVGTTNDNEPNVKIVIFLPDVYVREKAVINEIFDVFENVTSSVKSNLHVYYNDEIDNYRRLIELENQTVSELNKNKLEIQERNQKLKNIVDTISQVMFNEHYKSAAFVDNIRLITHVTDTVDNYETIWRMIEQKIHDIITKNNHHVLTLAQINNYQAFKSTVNKLIKNTAVVNKFYRRMSFGLIEYYYDVLNTILYCLEERSFESMTKIESYLYEHHYIQLKRCHQLFKWIRHEYQPLKQQQDDAKRKAKQKFTPILRYKIEPLRTLRDANIIFVEFQGLRRYLDDYSAVVMDKVQLHMRINDFVSDINNPKIINMAKDKGISVDDVDFLMDWDPESEEYQTRWDSGKLLFVNMKKNSNVLRVSFNLLRDIYAFENPSSPMKDYELHYNGVFTKMQGLNPGIDFERIYNTRIYPDSDVISNYMSIAPNITNGKGTVIMTYGYSGVGKSASLFGRQKPTPSNGILQATLEQFTDVEIYFRVFEIYGLGTQYNYYWNPENAGGMDCYPNFTQAIIHHIVDTSNPTTLKSVDQLVFTNRHDMLNYIMDLSDPKTGTKFFINSRDKENLGGKRGFDQYFVDLGANAQIVKSTYVKINAEHYRNFTTFVKSVDEARMNGVNILKLLRHVAKQIKGTINNPESSRSILVYDFEINLDPKSINPIFVPFLIYDLPGKEDVYRTYVNSTVDLSDPDANRKARAFKDIVGDISKERKSTYVTNPLLIPIFDDNAEIIKNIMILLSQDPSSVLAYGGTYPPPSKFYLQIEQDLVKDIINYNITTFAYPRPALSFADNSATYTVGSFYQDPGVITNFAQLFDIKNFKNNLNTAIPLLVEKGLIGTDAFLRTGGSVPKDIVVRELTVLICVVLIAFLIKYQLFDLLVEIIYLVADRTNVDDKPDNGGWSRAKIYAFFEAYYINENVVGLLQYLINRILEKTSSIATQDTINERMQDTINKNYKTANRYRAIGNLFAKFPRNQVGNNYDLKVNTELLNAKGDVLKQNEITEFITLNSVNPADGIFATINTPLNDASRKMANVIAFENKGKYDSNKIFRSGDPSFNCNAPGDTKYIINPRHAVKPADPPVVAETNRPLLQDFLEPYEQKIAFYYMFYVVSNSQVIDKAEEQVKLLNNSMPFIKEMDPSTKRSRCSS</sequence>
<dbReference type="KEGG" id="vg:80518441"/>
<dbReference type="EMBL" id="KY523104">
    <property type="protein sequence ID" value="QKU35024.1"/>
    <property type="molecule type" value="Genomic_DNA"/>
</dbReference>
<reference evidence="2" key="2">
    <citation type="journal article" date="2018" name="Nat. Commun.">
        <title>Tailed giant Tupanvirus possesses the most complete translational apparatus of the known virosphere.</title>
        <authorList>
            <person name="Abrahao J."/>
            <person name="Silva L."/>
            <person name="Silva L.S."/>
            <person name="Khalil J.Y.B."/>
            <person name="Rodrigues R."/>
            <person name="Arantes T."/>
            <person name="Assis F."/>
            <person name="Boratto P."/>
            <person name="Andrade M."/>
            <person name="Kroon E.G."/>
            <person name="Ribeiro B."/>
            <person name="Bergier I."/>
            <person name="Seligmann H."/>
            <person name="Ghigo E."/>
            <person name="Colson P."/>
            <person name="Levasseur A."/>
            <person name="Kroemer G."/>
            <person name="Raoult D."/>
            <person name="La Scola B."/>
        </authorList>
    </citation>
    <scope>NUCLEOTIDE SEQUENCE [LARGE SCALE GENOMIC DNA]</scope>
    <source>
        <strain evidence="2">Soda lake</strain>
    </source>
</reference>
<accession>A0A6N1NJI8</accession>
<name>A0A6N1NJI8_9VIRU</name>
<dbReference type="InterPro" id="IPR027417">
    <property type="entry name" value="P-loop_NTPase"/>
</dbReference>
<keyword evidence="1" id="KW-0175">Coiled coil</keyword>
<evidence type="ECO:0000313" key="2">
    <source>
        <dbReference type="EMBL" id="QKU35024.1"/>
    </source>
</evidence>
<organism evidence="2">
    <name type="scientific">Tupanvirus soda lake</name>
    <dbReference type="NCBI Taxonomy" id="2126985"/>
    <lineage>
        <taxon>Viruses</taxon>
        <taxon>Varidnaviria</taxon>
        <taxon>Bamfordvirae</taxon>
        <taxon>Nucleocytoviricota</taxon>
        <taxon>Megaviricetes</taxon>
        <taxon>Imitervirales</taxon>
        <taxon>Mimiviridae</taxon>
        <taxon>Megamimivirinae</taxon>
        <taxon>Tupanvirus</taxon>
        <taxon>Tupanvirus salinum</taxon>
    </lineage>
</organism>
<dbReference type="SUPFAM" id="SSF52540">
    <property type="entry name" value="P-loop containing nucleoside triphosphate hydrolases"/>
    <property type="match status" value="1"/>
</dbReference>
<protein>
    <submittedName>
        <fullName evidence="2">Kinesin-like protein</fullName>
    </submittedName>
</protein>
<proteinExistence type="predicted"/>
<feature type="coiled-coil region" evidence="1">
    <location>
        <begin position="1967"/>
        <end position="2001"/>
    </location>
</feature>
<dbReference type="RefSeq" id="YP_010781677.1">
    <property type="nucleotide sequence ID" value="NC_075039.1"/>
</dbReference>
<reference evidence="2" key="1">
    <citation type="submission" date="2017-01" db="EMBL/GenBank/DDBJ databases">
        <authorList>
            <person name="Assis F.L."/>
            <person name="Abrahao J.S."/>
            <person name="Silva L."/>
            <person name="Khalil J.B."/>
            <person name="Rodrigues R."/>
            <person name="Silva L.S."/>
            <person name="Arantes T."/>
            <person name="Boratto P."/>
            <person name="Andrade M."/>
            <person name="Kroon E.G."/>
            <person name="Ribeiro B."/>
            <person name="Bergier I."/>
            <person name="Seligmann H."/>
            <person name="Ghigo E."/>
            <person name="Colson P."/>
            <person name="Levasseur A."/>
            <person name="Raoult D."/>
            <person name="Scola B.L."/>
        </authorList>
    </citation>
    <scope>NUCLEOTIDE SEQUENCE</scope>
    <source>
        <strain evidence="2">Soda lake</strain>
    </source>
</reference>
<evidence type="ECO:0000256" key="1">
    <source>
        <dbReference type="SAM" id="Coils"/>
    </source>
</evidence>